<evidence type="ECO:0000259" key="9">
    <source>
        <dbReference type="PROSITE" id="PS50893"/>
    </source>
</evidence>
<dbReference type="Proteomes" id="UP000794436">
    <property type="component" value="Unassembled WGS sequence"/>
</dbReference>
<name>A0A8K1CPN2_PYTOL</name>
<evidence type="ECO:0000313" key="10">
    <source>
        <dbReference type="EMBL" id="TMW67506.1"/>
    </source>
</evidence>
<keyword evidence="11" id="KW-1185">Reference proteome</keyword>
<feature type="transmembrane region" description="Helical" evidence="8">
    <location>
        <begin position="692"/>
        <end position="715"/>
    </location>
</feature>
<dbReference type="InterPro" id="IPR043926">
    <property type="entry name" value="ABCG_dom"/>
</dbReference>
<dbReference type="Pfam" id="PF01061">
    <property type="entry name" value="ABC2_membrane"/>
    <property type="match status" value="1"/>
</dbReference>
<evidence type="ECO:0000256" key="8">
    <source>
        <dbReference type="SAM" id="Phobius"/>
    </source>
</evidence>
<dbReference type="AlphaFoldDB" id="A0A8K1CPN2"/>
<dbReference type="PANTHER" id="PTHR19241">
    <property type="entry name" value="ATP-BINDING CASSETTE TRANSPORTER"/>
    <property type="match status" value="1"/>
</dbReference>
<dbReference type="GO" id="GO:0005524">
    <property type="term" value="F:ATP binding"/>
    <property type="evidence" value="ECO:0007669"/>
    <property type="project" value="UniProtKB-KW"/>
</dbReference>
<dbReference type="GO" id="GO:0016020">
    <property type="term" value="C:membrane"/>
    <property type="evidence" value="ECO:0007669"/>
    <property type="project" value="UniProtKB-SubCell"/>
</dbReference>
<dbReference type="InterPro" id="IPR013525">
    <property type="entry name" value="ABC2_TM"/>
</dbReference>
<dbReference type="Pfam" id="PF00005">
    <property type="entry name" value="ABC_tran"/>
    <property type="match status" value="1"/>
</dbReference>
<dbReference type="Gene3D" id="3.40.50.300">
    <property type="entry name" value="P-loop containing nucleotide triphosphate hydrolases"/>
    <property type="match status" value="1"/>
</dbReference>
<keyword evidence="2" id="KW-0813">Transport</keyword>
<dbReference type="OrthoDB" id="66620at2759"/>
<evidence type="ECO:0000256" key="7">
    <source>
        <dbReference type="ARBA" id="ARBA00023136"/>
    </source>
</evidence>
<feature type="transmembrane region" description="Helical" evidence="8">
    <location>
        <begin position="574"/>
        <end position="594"/>
    </location>
</feature>
<dbReference type="GO" id="GO:0016887">
    <property type="term" value="F:ATP hydrolysis activity"/>
    <property type="evidence" value="ECO:0007669"/>
    <property type="project" value="InterPro"/>
</dbReference>
<keyword evidence="6 8" id="KW-1133">Transmembrane helix</keyword>
<dbReference type="InterPro" id="IPR003439">
    <property type="entry name" value="ABC_transporter-like_ATP-bd"/>
</dbReference>
<dbReference type="GO" id="GO:0140359">
    <property type="term" value="F:ABC-type transporter activity"/>
    <property type="evidence" value="ECO:0007669"/>
    <property type="project" value="InterPro"/>
</dbReference>
<comment type="caution">
    <text evidence="10">The sequence shown here is derived from an EMBL/GenBank/DDBJ whole genome shotgun (WGS) entry which is preliminary data.</text>
</comment>
<accession>A0A8K1CPN2</accession>
<comment type="subcellular location">
    <subcellularLocation>
        <location evidence="1">Membrane</location>
        <topology evidence="1">Multi-pass membrane protein</topology>
    </subcellularLocation>
</comment>
<evidence type="ECO:0000256" key="6">
    <source>
        <dbReference type="ARBA" id="ARBA00022989"/>
    </source>
</evidence>
<organism evidence="10 11">
    <name type="scientific">Pythium oligandrum</name>
    <name type="common">Mycoparasitic fungus</name>
    <dbReference type="NCBI Taxonomy" id="41045"/>
    <lineage>
        <taxon>Eukaryota</taxon>
        <taxon>Sar</taxon>
        <taxon>Stramenopiles</taxon>
        <taxon>Oomycota</taxon>
        <taxon>Peronosporomycetes</taxon>
        <taxon>Pythiales</taxon>
        <taxon>Pythiaceae</taxon>
        <taxon>Pythium</taxon>
    </lineage>
</organism>
<keyword evidence="7 8" id="KW-0472">Membrane</keyword>
<dbReference type="Pfam" id="PF19055">
    <property type="entry name" value="ABC2_membrane_7"/>
    <property type="match status" value="1"/>
</dbReference>
<keyword evidence="3 8" id="KW-0812">Transmembrane</keyword>
<evidence type="ECO:0000256" key="4">
    <source>
        <dbReference type="ARBA" id="ARBA00022741"/>
    </source>
</evidence>
<protein>
    <recommendedName>
        <fullName evidence="9">ABC transporter domain-containing protein</fullName>
    </recommendedName>
</protein>
<feature type="transmembrane region" description="Helical" evidence="8">
    <location>
        <begin position="606"/>
        <end position="624"/>
    </location>
</feature>
<evidence type="ECO:0000256" key="3">
    <source>
        <dbReference type="ARBA" id="ARBA00022692"/>
    </source>
</evidence>
<evidence type="ECO:0000256" key="2">
    <source>
        <dbReference type="ARBA" id="ARBA00022448"/>
    </source>
</evidence>
<keyword evidence="4" id="KW-0547">Nucleotide-binding</keyword>
<feature type="transmembrane region" description="Helical" evidence="8">
    <location>
        <begin position="489"/>
        <end position="507"/>
    </location>
</feature>
<evidence type="ECO:0000256" key="5">
    <source>
        <dbReference type="ARBA" id="ARBA00022840"/>
    </source>
</evidence>
<gene>
    <name evidence="10" type="ORF">Poli38472_011126</name>
</gene>
<dbReference type="EMBL" id="SPLM01000004">
    <property type="protein sequence ID" value="TMW67506.1"/>
    <property type="molecule type" value="Genomic_DNA"/>
</dbReference>
<dbReference type="FunFam" id="3.40.50.300:FF:000528">
    <property type="entry name" value="ABC transporter G family member 31"/>
    <property type="match status" value="1"/>
</dbReference>
<proteinExistence type="predicted"/>
<dbReference type="SMART" id="SM00382">
    <property type="entry name" value="AAA"/>
    <property type="match status" value="1"/>
</dbReference>
<feature type="transmembrane region" description="Helical" evidence="8">
    <location>
        <begin position="537"/>
        <end position="562"/>
    </location>
</feature>
<evidence type="ECO:0000313" key="11">
    <source>
        <dbReference type="Proteomes" id="UP000794436"/>
    </source>
</evidence>
<reference evidence="10" key="1">
    <citation type="submission" date="2019-03" db="EMBL/GenBank/DDBJ databases">
        <title>Long read genome sequence of the mycoparasitic Pythium oligandrum ATCC 38472 isolated from sugarbeet rhizosphere.</title>
        <authorList>
            <person name="Gaulin E."/>
        </authorList>
    </citation>
    <scope>NUCLEOTIDE SEQUENCE</scope>
    <source>
        <strain evidence="10">ATCC 38472_TT</strain>
    </source>
</reference>
<dbReference type="InterPro" id="IPR003593">
    <property type="entry name" value="AAA+_ATPase"/>
</dbReference>
<feature type="transmembrane region" description="Helical" evidence="8">
    <location>
        <begin position="463"/>
        <end position="483"/>
    </location>
</feature>
<dbReference type="InterPro" id="IPR027417">
    <property type="entry name" value="P-loop_NTPase"/>
</dbReference>
<evidence type="ECO:0000256" key="1">
    <source>
        <dbReference type="ARBA" id="ARBA00004141"/>
    </source>
</evidence>
<dbReference type="PROSITE" id="PS50893">
    <property type="entry name" value="ABC_TRANSPORTER_2"/>
    <property type="match status" value="1"/>
</dbReference>
<sequence>MSTDPRRLRAENRHLMVSDEYSLLNTILYTSARSILAQGPEALHQHYSNRMEKAMGRALPQMEVRFKNLSLSTDVPVSGNGNDYELPSLANTLKNGIKGLVSGNKDRATKHILKNVSGVFKPGTMTLVLGQPGSGKSALLKMLSGRFPLTKNIQLEGDITYNGTDRFELADRLPQFVTYVTQRDCHYPTLTVKETLQFAHECCGSELPERDERLLNQGTPEENEKAINAARAMYKLYPDVMIKQLGLEHCQDTVVGNAMLRGVSGGERKRVTTGEMEFGNRFVTLMDEISTGLDSAATYDIVKAQRSAAKKLRKTVVIALLQPSPEVFELFDEVLILNKGQVMYHGPREHVMPYFRSLGFLCPPGRDVADFLLDLGTEQQHVYESPGVHGRGFPRAASEYVEIFQQSWLHQRIKDELDSPHDPMHVHDAANHFNHIPEFHQTFWASTLTLMKRESKVILRNKALLRGRAVVVLVMALIYSSLLNQFDPNNIQVVLGTVFPALLFFGLNQTRQIPLYIAAREIFYKQRRANFYRTPSYVLATTVSQIPLALVEVLVFSAIVYWICGFVSDVSAYFVFQLVLFVTNLAFGAWFFFISSLCPNFNVAQPVGMLSMLLYILFAGFLITKDDIPVYFIWLYWLNPVAWGLRSLAINQYMRPEFDVCTYNGVEYCKNFNKRMNVYLLESYNIQTEDHWLGYGILFLAASFVVYMSLAAIVLERVRHESPEMVTIDKDEDDQKMVILSSCTSAEIDFE</sequence>
<dbReference type="SUPFAM" id="SSF52540">
    <property type="entry name" value="P-loop containing nucleoside triphosphate hydrolases"/>
    <property type="match status" value="1"/>
</dbReference>
<keyword evidence="5" id="KW-0067">ATP-binding</keyword>
<feature type="domain" description="ABC transporter" evidence="9">
    <location>
        <begin position="84"/>
        <end position="364"/>
    </location>
</feature>